<sequence>MDVRSVLLATIATIALSTAQAGSIDHDKIQPFAQSEPVTISEKAGVKYKPSLYIEDGCHSYPAVNAAGETSSGLKGTGSLDGGCKGSSLGSQVYGRAVWYKDLWAIMYTWYFPKEMQYGALTLKGHRHKWVSAVVWLDNPAVEKPDILAVSTSTSTNTYSIIKKGSQACGRYSCSPTFVEYINGPVPCCPTDFGMSASR</sequence>
<evidence type="ECO:0000256" key="2">
    <source>
        <dbReference type="ARBA" id="ARBA00009520"/>
    </source>
</evidence>
<keyword evidence="4" id="KW-0843">Virulence</keyword>
<dbReference type="GO" id="GO:0005576">
    <property type="term" value="C:extracellular region"/>
    <property type="evidence" value="ECO:0007669"/>
    <property type="project" value="UniProtKB-SubCell"/>
</dbReference>
<organism evidence="6 7">
    <name type="scientific">Phytophthora fragariaefolia</name>
    <dbReference type="NCBI Taxonomy" id="1490495"/>
    <lineage>
        <taxon>Eukaryota</taxon>
        <taxon>Sar</taxon>
        <taxon>Stramenopiles</taxon>
        <taxon>Oomycota</taxon>
        <taxon>Peronosporomycetes</taxon>
        <taxon>Peronosporales</taxon>
        <taxon>Peronosporaceae</taxon>
        <taxon>Phytophthora</taxon>
    </lineage>
</organism>
<comment type="similarity">
    <text evidence="2">Belongs to the Necrosis inducing protein (NPP1) family.</text>
</comment>
<accession>A0A9W6U0K4</accession>
<feature type="signal peptide" evidence="5">
    <location>
        <begin position="1"/>
        <end position="21"/>
    </location>
</feature>
<keyword evidence="5" id="KW-0732">Signal</keyword>
<dbReference type="EMBL" id="BSXT01000265">
    <property type="protein sequence ID" value="GMF22851.1"/>
    <property type="molecule type" value="Genomic_DNA"/>
</dbReference>
<evidence type="ECO:0000256" key="3">
    <source>
        <dbReference type="ARBA" id="ARBA00022525"/>
    </source>
</evidence>
<keyword evidence="7" id="KW-1185">Reference proteome</keyword>
<dbReference type="Pfam" id="PF05630">
    <property type="entry name" value="NPP1"/>
    <property type="match status" value="1"/>
</dbReference>
<comment type="subcellular location">
    <subcellularLocation>
        <location evidence="1">Secreted</location>
    </subcellularLocation>
</comment>
<keyword evidence="3" id="KW-0964">Secreted</keyword>
<dbReference type="Proteomes" id="UP001165121">
    <property type="component" value="Unassembled WGS sequence"/>
</dbReference>
<protein>
    <submittedName>
        <fullName evidence="6">Unnamed protein product</fullName>
    </submittedName>
</protein>
<evidence type="ECO:0000256" key="4">
    <source>
        <dbReference type="ARBA" id="ARBA00023026"/>
    </source>
</evidence>
<dbReference type="OrthoDB" id="89316at2759"/>
<evidence type="ECO:0000256" key="5">
    <source>
        <dbReference type="SAM" id="SignalP"/>
    </source>
</evidence>
<dbReference type="AlphaFoldDB" id="A0A9W6U0K4"/>
<evidence type="ECO:0000313" key="6">
    <source>
        <dbReference type="EMBL" id="GMF22851.1"/>
    </source>
</evidence>
<feature type="chain" id="PRO_5040888068" evidence="5">
    <location>
        <begin position="22"/>
        <end position="199"/>
    </location>
</feature>
<comment type="caution">
    <text evidence="6">The sequence shown here is derived from an EMBL/GenBank/DDBJ whole genome shotgun (WGS) entry which is preliminary data.</text>
</comment>
<name>A0A9W6U0K4_9STRA</name>
<dbReference type="PANTHER" id="PTHR33657:SF8">
    <property type="entry name" value="DOMAIN PROTEIN, PUTATIVE (AFU_ORTHOLOGUE AFUA_5G00600)-RELATED"/>
    <property type="match status" value="1"/>
</dbReference>
<dbReference type="InterPro" id="IPR008701">
    <property type="entry name" value="NPP1"/>
</dbReference>
<evidence type="ECO:0000313" key="7">
    <source>
        <dbReference type="Proteomes" id="UP001165121"/>
    </source>
</evidence>
<gene>
    <name evidence="6" type="ORF">Pfra01_000345900</name>
</gene>
<reference evidence="6" key="1">
    <citation type="submission" date="2023-04" db="EMBL/GenBank/DDBJ databases">
        <title>Phytophthora fragariaefolia NBRC 109709.</title>
        <authorList>
            <person name="Ichikawa N."/>
            <person name="Sato H."/>
            <person name="Tonouchi N."/>
        </authorList>
    </citation>
    <scope>NUCLEOTIDE SEQUENCE</scope>
    <source>
        <strain evidence="6">NBRC 109709</strain>
    </source>
</reference>
<proteinExistence type="inferred from homology"/>
<evidence type="ECO:0000256" key="1">
    <source>
        <dbReference type="ARBA" id="ARBA00004613"/>
    </source>
</evidence>
<dbReference type="PANTHER" id="PTHR33657">
    <property type="entry name" value="DOMAIN PROTEIN, PUTATIVE (AFU_ORTHOLOGUE AFUA_5G00600)-RELATED"/>
    <property type="match status" value="1"/>
</dbReference>